<name>A0AB74EQ00_NEIGO</name>
<protein>
    <submittedName>
        <fullName evidence="2">Uncharacterized protein</fullName>
    </submittedName>
</protein>
<feature type="region of interest" description="Disordered" evidence="1">
    <location>
        <begin position="1"/>
        <end position="23"/>
    </location>
</feature>
<accession>A0AB74EQ00</accession>
<dbReference type="EMBL" id="FMTB01000013">
    <property type="protein sequence ID" value="SCW11590.1"/>
    <property type="molecule type" value="Genomic_DNA"/>
</dbReference>
<organism evidence="2 3">
    <name type="scientific">Neisseria gonorrhoeae</name>
    <dbReference type="NCBI Taxonomy" id="485"/>
    <lineage>
        <taxon>Bacteria</taxon>
        <taxon>Pseudomonadati</taxon>
        <taxon>Pseudomonadota</taxon>
        <taxon>Betaproteobacteria</taxon>
        <taxon>Neisseriales</taxon>
        <taxon>Neisseriaceae</taxon>
        <taxon>Neisseria</taxon>
    </lineage>
</organism>
<evidence type="ECO:0000313" key="3">
    <source>
        <dbReference type="Proteomes" id="UP000182484"/>
    </source>
</evidence>
<dbReference type="AlphaFoldDB" id="A0AB74EQ00"/>
<feature type="compositionally biased region" description="Basic and acidic residues" evidence="1">
    <location>
        <begin position="8"/>
        <end position="17"/>
    </location>
</feature>
<reference evidence="2 3" key="1">
    <citation type="submission" date="2016-09" db="EMBL/GenBank/DDBJ databases">
        <authorList>
            <person name="Kumanski S."/>
            <person name="Beatrice B."/>
        </authorList>
    </citation>
    <scope>NUCLEOTIDE SEQUENCE [LARGE SCALE GENOMIC DNA]</scope>
    <source>
        <strain evidence="2">Mankind</strain>
    </source>
</reference>
<gene>
    <name evidence="2" type="ORF">ESCNG_200005</name>
</gene>
<comment type="caution">
    <text evidence="2">The sequence shown here is derived from an EMBL/GenBank/DDBJ whole genome shotgun (WGS) entry which is preliminary data.</text>
</comment>
<dbReference type="Proteomes" id="UP000182484">
    <property type="component" value="Unassembled WGS sequence"/>
</dbReference>
<sequence>MAMGHIYSESRDFRLSDGWDGND</sequence>
<evidence type="ECO:0000256" key="1">
    <source>
        <dbReference type="SAM" id="MobiDB-lite"/>
    </source>
</evidence>
<proteinExistence type="predicted"/>
<evidence type="ECO:0000313" key="2">
    <source>
        <dbReference type="EMBL" id="SCW11590.1"/>
    </source>
</evidence>